<feature type="coiled-coil region" evidence="1">
    <location>
        <begin position="66"/>
        <end position="156"/>
    </location>
</feature>
<evidence type="ECO:0000256" key="1">
    <source>
        <dbReference type="SAM" id="Coils"/>
    </source>
</evidence>
<comment type="caution">
    <text evidence="2">The sequence shown here is derived from an EMBL/GenBank/DDBJ whole genome shotgun (WGS) entry which is preliminary data.</text>
</comment>
<keyword evidence="3" id="KW-1185">Reference proteome</keyword>
<dbReference type="EMBL" id="JACHVC010000012">
    <property type="protein sequence ID" value="MBC2606448.1"/>
    <property type="molecule type" value="Genomic_DNA"/>
</dbReference>
<proteinExistence type="predicted"/>
<name>A0A7X1B8P7_9BACT</name>
<evidence type="ECO:0000313" key="3">
    <source>
        <dbReference type="Proteomes" id="UP000526501"/>
    </source>
</evidence>
<dbReference type="PROSITE" id="PS51257">
    <property type="entry name" value="PROKAR_LIPOPROTEIN"/>
    <property type="match status" value="1"/>
</dbReference>
<gene>
    <name evidence="2" type="ORF">H5P27_10375</name>
</gene>
<keyword evidence="1" id="KW-0175">Coiled coil</keyword>
<dbReference type="Proteomes" id="UP000526501">
    <property type="component" value="Unassembled WGS sequence"/>
</dbReference>
<organism evidence="2 3">
    <name type="scientific">Pelagicoccus albus</name>
    <dbReference type="NCBI Taxonomy" id="415222"/>
    <lineage>
        <taxon>Bacteria</taxon>
        <taxon>Pseudomonadati</taxon>
        <taxon>Verrucomicrobiota</taxon>
        <taxon>Opitutia</taxon>
        <taxon>Puniceicoccales</taxon>
        <taxon>Pelagicoccaceae</taxon>
        <taxon>Pelagicoccus</taxon>
    </lineage>
</organism>
<protein>
    <recommendedName>
        <fullName evidence="4">Lipoprotein</fullName>
    </recommendedName>
</protein>
<dbReference type="RefSeq" id="WP_185660321.1">
    <property type="nucleotide sequence ID" value="NZ_CAWPOO010000012.1"/>
</dbReference>
<evidence type="ECO:0000313" key="2">
    <source>
        <dbReference type="EMBL" id="MBC2606448.1"/>
    </source>
</evidence>
<reference evidence="2 3" key="1">
    <citation type="submission" date="2020-07" db="EMBL/GenBank/DDBJ databases">
        <authorList>
            <person name="Feng X."/>
        </authorList>
    </citation>
    <scope>NUCLEOTIDE SEQUENCE [LARGE SCALE GENOMIC DNA]</scope>
    <source>
        <strain evidence="2 3">JCM23202</strain>
    </source>
</reference>
<evidence type="ECO:0008006" key="4">
    <source>
        <dbReference type="Google" id="ProtNLM"/>
    </source>
</evidence>
<sequence length="231" mass="24683">MKNPTTILTLALTGILALSGCSKKDEVTEADVQAAAAEVKASAAAAQAESEKKMEDKLAAGLASIKEESDNKLAAAQEQMDSKLAEEKAAMEEKMADEKAEMEAKLEEEKAALKAEMEEKLAAETESLKKQFASNASALQSQYDSLKSKYDSIKDSLPEDVVSAVSAKLPELSSSIGNLQSLASKFSPSTLEQIEEFKTKYQSELTTAKSLADEILKLVGKGSVESLLPKL</sequence>
<dbReference type="AlphaFoldDB" id="A0A7X1B8P7"/>
<accession>A0A7X1B8P7</accession>